<proteinExistence type="predicted"/>
<accession>A0ABP0RK92</accession>
<gene>
    <name evidence="4" type="ORF">CCMP2556_LOCUS47664</name>
</gene>
<feature type="compositionally biased region" description="Basic residues" evidence="3">
    <location>
        <begin position="1944"/>
        <end position="1955"/>
    </location>
</feature>
<evidence type="ECO:0000313" key="4">
    <source>
        <dbReference type="EMBL" id="CAK9101027.1"/>
    </source>
</evidence>
<keyword evidence="2" id="KW-0808">Transferase</keyword>
<dbReference type="InterPro" id="IPR001525">
    <property type="entry name" value="C5_MeTfrase"/>
</dbReference>
<evidence type="ECO:0000256" key="1">
    <source>
        <dbReference type="ARBA" id="ARBA00022603"/>
    </source>
</evidence>
<evidence type="ECO:0000256" key="2">
    <source>
        <dbReference type="ARBA" id="ARBA00022679"/>
    </source>
</evidence>
<feature type="region of interest" description="Disordered" evidence="3">
    <location>
        <begin position="1925"/>
        <end position="1985"/>
    </location>
</feature>
<evidence type="ECO:0000256" key="3">
    <source>
        <dbReference type="SAM" id="MobiDB-lite"/>
    </source>
</evidence>
<feature type="region of interest" description="Disordered" evidence="3">
    <location>
        <begin position="1571"/>
        <end position="1611"/>
    </location>
</feature>
<sequence>MAPFPGLVPGSMVLQRLKGCQQDASKCNLCALHCAWKQFKKKWLRAALVDGEVKLGCELCASNGLDGPCAKFSQDANVILRKHNLERHEKSNGHQASEAGSCHLGPASKELEETLDDMRSGGSARAGSGTSDKKDRLRYAVSEGILKENREFLATAKSIALMRDERKGNLLVRFRAVNEQLEVRSGVLCLKPCVGTSESVAQATQAILTEFCTPLLLPPRGAAVQQGELDNEIRKRVQESVSVIVTDAAAPELLATDLLRGKRRFADEAGQADMPQIKLVGRDSAHSSTRLLKRPFYKSEVLHGLIQEWCHGTDSFAQKVWHSHVLTQWWQAAVKSQEANPGVRPSTSMSAAKHRFASVLTPLSRMCQNIDAVFKVLSRVHCLRDEATWALKLSRNFSAQKAVLLHMATDAAAICNDFTRRCDEEGVDVATLNHEVHRLVMSARTLFVERQVLTLPTFTKEFMDRTDPLILLHDGFAEEIKPSQPDLDEEWVALMEETVAHEFPDWHLIAAFGVFNLSEKKASSGHADLEKNLERLAQAFGVCCATAKKQYTVLLPIATAIQKETGGMNRDAWKEAFQRTRSRKACRGRYDSDALFPLLAAYMAWTCSTSGVEQLFSKIKASPIETADASQDTNRRLCVVMGADHVRTRQGKSKVVKEAAKIYLSLTKSQQCRLRKRKRFDAGRKGKEKPASQAAWNRRRQEAVSAAVDELTTPPRKPAVELPQSMAKESEFQNQKGRKRKAEALKDGLLLASEITPEIEAEAIRMRAKTHAEFQLHAKMTTKQKTTEWALAGLPEPAWFARGLQAPTAMKLKLHGQGDLRQARLMVVNDFCRVERKVRVMAALLGSVVVSAPALCGRGGTRLEFRRGLDMEVAIFLTDTFKAEEPGLTLIMREACHQGWKAVRMEGLKGLEYIASRRPRIVVLEQVAAILNKTHEKVWGFVRKTLTTLNYTFTFKGLNTKHFGCPQSRSRLYLLAVAKECCESSLDMPEETDPVDLHHFLKKNTVRNEVLKLPKYEKILGPKMWTQGYVLDIGSSERFQSVIRNASPCLTKTRLKQRGYYIPKLKRRLLLEEAARLQGVPQQVYEAMAKVAKEKKLAANALEGSLGDAMSIPVLTAVLYTGLKAAGYSVPTWSSATRADGAQAGFHMDETLTMAEPEMELKNIGSWRLNKTENQELQDRVGKGEEEHLVKREIQTRKAKACAEQKLAATAIADKAVPKAKAKAKSAPTPAAATARDPTNSAYYGEVEADIALVLEEFPAIQSEPPLALSDGKNSGVQEPYHLEKGQQALELNGVYRASGNLFWVQLLAQKDDVEQSVWEAARAKWRAVLLSVPMSFIDHGPDRNKSMWVEAWNRRQAVQQEHESLSRTAMQRALEIDQLRVLCESLGNARTKLQPAQLAVEFGTMGLQSVQGGRKEDENDGKLTPNLISQALTVKRGILASARSVEILLQLEADYGTRSPFHCMARLHVMSTKPSTPALRDWAMESLYDGLLNETMQLGDISKSSLGGDKHHVGLIPLYELKKKDIVYGSKYNNCLKQACKQGGLPEQLMEQESMKEVWGKVLGQLANEEAERKAALETPETARDGREEGPDELDAIRKPPTQHSEGSKMYWKSVANQTVRTYIALSVEPHTLDGVIQSVTQALKDHEPKAGESCGLVYLDLDSLGESMGPGQQELLRKRYVPDSTLLRKLVHGATIARHGQRKGDEATCPAEAEVVAIHVGDRSSREAEALFRASTARKDASIDAEMKEVMVVFSDSSIRSRKKKNRGAYTQSSCLGVFSAAPLSSMLPEKAYTDYQGHNTSDTCAFVTALQPVDMWHLPRKEKELVLEGRTVEVTEAAGEKKAAKKALGAADPESVFSGQILPAQCDLAAAQGELAKACLSERVPFYGFTLSEAHSRHLEILLTDYVLEQMSTEGSTFYRSEVASKADDRKRTAEEDTKPVPKKKAKAKSKNNKPETDAVGENQDDNAAEGEEATGPPSVVN</sequence>
<keyword evidence="5" id="KW-1185">Reference proteome</keyword>
<protein>
    <submittedName>
        <fullName evidence="4">Uncharacterized protein</fullName>
    </submittedName>
</protein>
<keyword evidence="1" id="KW-0489">Methyltransferase</keyword>
<feature type="compositionally biased region" description="Basic and acidic residues" evidence="3">
    <location>
        <begin position="680"/>
        <end position="690"/>
    </location>
</feature>
<dbReference type="InterPro" id="IPR029063">
    <property type="entry name" value="SAM-dependent_MTases_sf"/>
</dbReference>
<evidence type="ECO:0000313" key="5">
    <source>
        <dbReference type="Proteomes" id="UP001642484"/>
    </source>
</evidence>
<feature type="compositionally biased region" description="Basic and acidic residues" evidence="3">
    <location>
        <begin position="1571"/>
        <end position="1590"/>
    </location>
</feature>
<feature type="compositionally biased region" description="Acidic residues" evidence="3">
    <location>
        <begin position="1966"/>
        <end position="1976"/>
    </location>
</feature>
<dbReference type="Gene3D" id="3.40.50.150">
    <property type="entry name" value="Vaccinia Virus protein VP39"/>
    <property type="match status" value="1"/>
</dbReference>
<dbReference type="Proteomes" id="UP001642484">
    <property type="component" value="Unassembled WGS sequence"/>
</dbReference>
<dbReference type="EMBL" id="CAXAMN010026158">
    <property type="protein sequence ID" value="CAK9101027.1"/>
    <property type="molecule type" value="Genomic_DNA"/>
</dbReference>
<feature type="compositionally biased region" description="Basic and acidic residues" evidence="3">
    <location>
        <begin position="1926"/>
        <end position="1943"/>
    </location>
</feature>
<reference evidence="4 5" key="1">
    <citation type="submission" date="2024-02" db="EMBL/GenBank/DDBJ databases">
        <authorList>
            <person name="Chen Y."/>
            <person name="Shah S."/>
            <person name="Dougan E. K."/>
            <person name="Thang M."/>
            <person name="Chan C."/>
        </authorList>
    </citation>
    <scope>NUCLEOTIDE SEQUENCE [LARGE SCALE GENOMIC DNA]</scope>
</reference>
<name>A0ABP0RK92_9DINO</name>
<organism evidence="4 5">
    <name type="scientific">Durusdinium trenchii</name>
    <dbReference type="NCBI Taxonomy" id="1381693"/>
    <lineage>
        <taxon>Eukaryota</taxon>
        <taxon>Sar</taxon>
        <taxon>Alveolata</taxon>
        <taxon>Dinophyceae</taxon>
        <taxon>Suessiales</taxon>
        <taxon>Symbiodiniaceae</taxon>
        <taxon>Durusdinium</taxon>
    </lineage>
</organism>
<feature type="region of interest" description="Disordered" evidence="3">
    <location>
        <begin position="675"/>
        <end position="740"/>
    </location>
</feature>
<dbReference type="Pfam" id="PF00145">
    <property type="entry name" value="DNA_methylase"/>
    <property type="match status" value="1"/>
</dbReference>
<comment type="caution">
    <text evidence="4">The sequence shown here is derived from an EMBL/GenBank/DDBJ whole genome shotgun (WGS) entry which is preliminary data.</text>
</comment>
<dbReference type="SUPFAM" id="SSF53335">
    <property type="entry name" value="S-adenosyl-L-methionine-dependent methyltransferases"/>
    <property type="match status" value="1"/>
</dbReference>